<dbReference type="SUPFAM" id="SSF52172">
    <property type="entry name" value="CheY-like"/>
    <property type="match status" value="1"/>
</dbReference>
<dbReference type="InterPro" id="IPR029787">
    <property type="entry name" value="Nucleotide_cyclase"/>
</dbReference>
<dbReference type="Gene3D" id="3.40.50.2300">
    <property type="match status" value="1"/>
</dbReference>
<evidence type="ECO:0000259" key="1">
    <source>
        <dbReference type="PROSITE" id="PS50110"/>
    </source>
</evidence>
<dbReference type="SUPFAM" id="SSF55073">
    <property type="entry name" value="Nucleotide cyclase"/>
    <property type="match status" value="1"/>
</dbReference>
<dbReference type="AlphaFoldDB" id="A0A3B1BMR1"/>
<dbReference type="EMBL" id="UOGB01000140">
    <property type="protein sequence ID" value="VAX19249.1"/>
    <property type="molecule type" value="Genomic_DNA"/>
</dbReference>
<organism evidence="3">
    <name type="scientific">hydrothermal vent metagenome</name>
    <dbReference type="NCBI Taxonomy" id="652676"/>
    <lineage>
        <taxon>unclassified sequences</taxon>
        <taxon>metagenomes</taxon>
        <taxon>ecological metagenomes</taxon>
    </lineage>
</organism>
<dbReference type="SMART" id="SM00267">
    <property type="entry name" value="GGDEF"/>
    <property type="match status" value="1"/>
</dbReference>
<accession>A0A3B1BMR1</accession>
<dbReference type="Pfam" id="PF00990">
    <property type="entry name" value="GGDEF"/>
    <property type="match status" value="1"/>
</dbReference>
<dbReference type="InterPro" id="IPR011006">
    <property type="entry name" value="CheY-like_superfamily"/>
</dbReference>
<dbReference type="PANTHER" id="PTHR45138:SF9">
    <property type="entry name" value="DIGUANYLATE CYCLASE DGCM-RELATED"/>
    <property type="match status" value="1"/>
</dbReference>
<dbReference type="GO" id="GO:0052621">
    <property type="term" value="F:diguanylate cyclase activity"/>
    <property type="evidence" value="ECO:0007669"/>
    <property type="project" value="TreeGrafter"/>
</dbReference>
<dbReference type="PANTHER" id="PTHR45138">
    <property type="entry name" value="REGULATORY COMPONENTS OF SENSORY TRANSDUCTION SYSTEM"/>
    <property type="match status" value="1"/>
</dbReference>
<feature type="domain" description="Response regulatory" evidence="1">
    <location>
        <begin position="13"/>
        <end position="137"/>
    </location>
</feature>
<evidence type="ECO:0000313" key="3">
    <source>
        <dbReference type="EMBL" id="VAX19249.1"/>
    </source>
</evidence>
<dbReference type="GO" id="GO:1902201">
    <property type="term" value="P:negative regulation of bacterial-type flagellum-dependent cell motility"/>
    <property type="evidence" value="ECO:0007669"/>
    <property type="project" value="TreeGrafter"/>
</dbReference>
<dbReference type="PROSITE" id="PS50887">
    <property type="entry name" value="GGDEF"/>
    <property type="match status" value="1"/>
</dbReference>
<dbReference type="Pfam" id="PF00072">
    <property type="entry name" value="Response_reg"/>
    <property type="match status" value="1"/>
</dbReference>
<dbReference type="GO" id="GO:0043709">
    <property type="term" value="P:cell adhesion involved in single-species biofilm formation"/>
    <property type="evidence" value="ECO:0007669"/>
    <property type="project" value="TreeGrafter"/>
</dbReference>
<dbReference type="Gene3D" id="3.30.70.270">
    <property type="match status" value="1"/>
</dbReference>
<dbReference type="InterPro" id="IPR050469">
    <property type="entry name" value="Diguanylate_Cyclase"/>
</dbReference>
<dbReference type="PROSITE" id="PS50110">
    <property type="entry name" value="RESPONSE_REGULATORY"/>
    <property type="match status" value="1"/>
</dbReference>
<evidence type="ECO:0000259" key="2">
    <source>
        <dbReference type="PROSITE" id="PS50887"/>
    </source>
</evidence>
<dbReference type="NCBIfam" id="TIGR00254">
    <property type="entry name" value="GGDEF"/>
    <property type="match status" value="1"/>
</dbReference>
<sequence length="324" mass="36059">MTEESRRAVEEMRILVVDDSRLSRNLIGKFLLKAGFNNIVVAESAAEAFGILGLDNPADDPQEIDLILMDIIMKDMDGIEATRRIKQNERLRNIPIVMVTGSEKNETFEEAFTAGAGDYISKPIDKMELRMRVSSALKLKRETDLRKKRERELELLSSLDGLIGIANRRVLDSTLEKEWKLAQRNSRPISLMMIDIDYFKQYNDHYGHQGGDYCLKKVGRAINGVPGRPGDLVARYGGDEFAVVLPDTGASSARALAQLIQTTVAKLELPHEKSKIGAFVTVSIGLATSMLNEIKSDSLEALFKRADTALFNVKKAGRNQVMTA</sequence>
<feature type="domain" description="GGDEF" evidence="2">
    <location>
        <begin position="187"/>
        <end position="324"/>
    </location>
</feature>
<dbReference type="FunFam" id="3.30.70.270:FF:000001">
    <property type="entry name" value="Diguanylate cyclase domain protein"/>
    <property type="match status" value="1"/>
</dbReference>
<proteinExistence type="predicted"/>
<dbReference type="GO" id="GO:0000160">
    <property type="term" value="P:phosphorelay signal transduction system"/>
    <property type="evidence" value="ECO:0007669"/>
    <property type="project" value="InterPro"/>
</dbReference>
<dbReference type="GO" id="GO:0005886">
    <property type="term" value="C:plasma membrane"/>
    <property type="evidence" value="ECO:0007669"/>
    <property type="project" value="TreeGrafter"/>
</dbReference>
<dbReference type="InterPro" id="IPR000160">
    <property type="entry name" value="GGDEF_dom"/>
</dbReference>
<name>A0A3B1BMR1_9ZZZZ</name>
<gene>
    <name evidence="3" type="ORF">MNBD_NITROSPINAE03-269</name>
</gene>
<dbReference type="CDD" id="cd01949">
    <property type="entry name" value="GGDEF"/>
    <property type="match status" value="1"/>
</dbReference>
<dbReference type="InterPro" id="IPR001789">
    <property type="entry name" value="Sig_transdc_resp-reg_receiver"/>
</dbReference>
<dbReference type="SMART" id="SM00448">
    <property type="entry name" value="REC"/>
    <property type="match status" value="1"/>
</dbReference>
<protein>
    <submittedName>
        <fullName evidence="3">Uncharacterized protein</fullName>
    </submittedName>
</protein>
<dbReference type="InterPro" id="IPR043128">
    <property type="entry name" value="Rev_trsase/Diguanyl_cyclase"/>
</dbReference>
<reference evidence="3" key="1">
    <citation type="submission" date="2018-06" db="EMBL/GenBank/DDBJ databases">
        <authorList>
            <person name="Zhirakovskaya E."/>
        </authorList>
    </citation>
    <scope>NUCLEOTIDE SEQUENCE</scope>
</reference>